<comment type="caution">
    <text evidence="6">The sequence shown here is derived from an EMBL/GenBank/DDBJ whole genome shotgun (WGS) entry which is preliminary data.</text>
</comment>
<comment type="similarity">
    <text evidence="2 4">Belongs to the prohibitin family.</text>
</comment>
<evidence type="ECO:0000313" key="6">
    <source>
        <dbReference type="EMBL" id="GMI40222.1"/>
    </source>
</evidence>
<gene>
    <name evidence="6" type="ORF">TeGR_g8104</name>
</gene>
<evidence type="ECO:0000256" key="4">
    <source>
        <dbReference type="RuleBase" id="RU366048"/>
    </source>
</evidence>
<dbReference type="EMBL" id="BRYB01000917">
    <property type="protein sequence ID" value="GMI40222.1"/>
    <property type="molecule type" value="Genomic_DNA"/>
</dbReference>
<keyword evidence="3" id="KW-0472">Membrane</keyword>
<evidence type="ECO:0000256" key="2">
    <source>
        <dbReference type="ARBA" id="ARBA00009658"/>
    </source>
</evidence>
<dbReference type="PANTHER" id="PTHR23222:SF1">
    <property type="entry name" value="PROHIBITIN-2"/>
    <property type="match status" value="1"/>
</dbReference>
<feature type="chain" id="PRO_5046815113" description="Prohibitin" evidence="5">
    <location>
        <begin position="31"/>
        <end position="192"/>
    </location>
</feature>
<feature type="signal peptide" evidence="5">
    <location>
        <begin position="1"/>
        <end position="30"/>
    </location>
</feature>
<name>A0ABQ6N5H7_9STRA</name>
<comment type="subcellular location">
    <subcellularLocation>
        <location evidence="1">Membrane</location>
    </subcellularLocation>
    <subcellularLocation>
        <location evidence="4">Mitochondrion inner membrane</location>
    </subcellularLocation>
</comment>
<accession>A0ABQ6N5H7</accession>
<evidence type="ECO:0000256" key="3">
    <source>
        <dbReference type="ARBA" id="ARBA00023136"/>
    </source>
</evidence>
<keyword evidence="4" id="KW-0496">Mitochondrion</keyword>
<proteinExistence type="inferred from homology"/>
<evidence type="ECO:0000313" key="7">
    <source>
        <dbReference type="Proteomes" id="UP001165060"/>
    </source>
</evidence>
<keyword evidence="5" id="KW-0732">Signal</keyword>
<reference evidence="6 7" key="1">
    <citation type="journal article" date="2023" name="Commun. Biol.">
        <title>Genome analysis of Parmales, the sister group of diatoms, reveals the evolutionary specialization of diatoms from phago-mixotrophs to photoautotrophs.</title>
        <authorList>
            <person name="Ban H."/>
            <person name="Sato S."/>
            <person name="Yoshikawa S."/>
            <person name="Yamada K."/>
            <person name="Nakamura Y."/>
            <person name="Ichinomiya M."/>
            <person name="Sato N."/>
            <person name="Blanc-Mathieu R."/>
            <person name="Endo H."/>
            <person name="Kuwata A."/>
            <person name="Ogata H."/>
        </authorList>
    </citation>
    <scope>NUCLEOTIDE SEQUENCE [LARGE SCALE GENOMIC DNA]</scope>
</reference>
<evidence type="ECO:0000256" key="1">
    <source>
        <dbReference type="ARBA" id="ARBA00004370"/>
    </source>
</evidence>
<keyword evidence="4" id="KW-0999">Mitochondrion inner membrane</keyword>
<evidence type="ECO:0000256" key="5">
    <source>
        <dbReference type="SAM" id="SignalP"/>
    </source>
</evidence>
<dbReference type="Proteomes" id="UP001165060">
    <property type="component" value="Unassembled WGS sequence"/>
</dbReference>
<organism evidence="6 7">
    <name type="scientific">Tetraparma gracilis</name>
    <dbReference type="NCBI Taxonomy" id="2962635"/>
    <lineage>
        <taxon>Eukaryota</taxon>
        <taxon>Sar</taxon>
        <taxon>Stramenopiles</taxon>
        <taxon>Ochrophyta</taxon>
        <taxon>Bolidophyceae</taxon>
        <taxon>Parmales</taxon>
        <taxon>Triparmaceae</taxon>
        <taxon>Tetraparma</taxon>
    </lineage>
</organism>
<keyword evidence="7" id="KW-1185">Reference proteome</keyword>
<dbReference type="InterPro" id="IPR000163">
    <property type="entry name" value="Prohibitin"/>
</dbReference>
<protein>
    <recommendedName>
        <fullName evidence="4">Prohibitin</fullName>
    </recommendedName>
</protein>
<dbReference type="PANTHER" id="PTHR23222">
    <property type="entry name" value="PROHIBITIN"/>
    <property type="match status" value="1"/>
</dbReference>
<sequence>MTLLLPSCPTTPFLNLWCLLLSLLPPSSLAPFVVSSKLLPLLPHLVPLLPPAGARTVSSLLSLLCSHPALSTASCYPHVLRSHFLLGDASQLHPFVEGEDEAAPAPDGPRAVVMMETIIAKAKGEAAAAKLIGQSVRENPAFVKLRKIEAAQEIATTLTQAPSNKLYLNADALMLNLAEEAKPVQKKKGWLW</sequence>